<evidence type="ECO:0000313" key="3">
    <source>
        <dbReference type="Proteomes" id="UP000251166"/>
    </source>
</evidence>
<dbReference type="EMBL" id="CP030760">
    <property type="protein sequence ID" value="AXA41004.1"/>
    <property type="molecule type" value="Genomic_DNA"/>
</dbReference>
<dbReference type="AlphaFoldDB" id="A0A2Z4YHY4"/>
<accession>A0A2Z4YHY4</accession>
<reference evidence="2 3" key="1">
    <citation type="submission" date="2018-07" db="EMBL/GenBank/DDBJ databases">
        <title>Rhizobium leguminosarum strain:ATCC 14479 Genome sequencing and assembly.</title>
        <authorList>
            <person name="Chakraborty R."/>
        </authorList>
    </citation>
    <scope>NUCLEOTIDE SEQUENCE [LARGE SCALE GENOMIC DNA]</scope>
    <source>
        <strain evidence="2 3">ATCC 14479</strain>
    </source>
</reference>
<sequence>MTLAKPRSGGAFLFQQRKKEAKQQAANGLEA</sequence>
<protein>
    <submittedName>
        <fullName evidence="2">Uncharacterized protein</fullName>
    </submittedName>
</protein>
<proteinExistence type="predicted"/>
<evidence type="ECO:0000256" key="1">
    <source>
        <dbReference type="SAM" id="MobiDB-lite"/>
    </source>
</evidence>
<feature type="region of interest" description="Disordered" evidence="1">
    <location>
        <begin position="1"/>
        <end position="31"/>
    </location>
</feature>
<gene>
    <name evidence="2" type="ORF">DLJ82_3432</name>
</gene>
<dbReference type="Proteomes" id="UP000251166">
    <property type="component" value="Chromosome"/>
</dbReference>
<organism evidence="2 3">
    <name type="scientific">Rhizobium leguminosarum</name>
    <dbReference type="NCBI Taxonomy" id="384"/>
    <lineage>
        <taxon>Bacteria</taxon>
        <taxon>Pseudomonadati</taxon>
        <taxon>Pseudomonadota</taxon>
        <taxon>Alphaproteobacteria</taxon>
        <taxon>Hyphomicrobiales</taxon>
        <taxon>Rhizobiaceae</taxon>
        <taxon>Rhizobium/Agrobacterium group</taxon>
        <taxon>Rhizobium</taxon>
    </lineage>
</organism>
<name>A0A2Z4YHY4_RHILE</name>
<evidence type="ECO:0000313" key="2">
    <source>
        <dbReference type="EMBL" id="AXA41004.1"/>
    </source>
</evidence>